<dbReference type="EMBL" id="CAJVQB010018557">
    <property type="protein sequence ID" value="CAG8788064.1"/>
    <property type="molecule type" value="Genomic_DNA"/>
</dbReference>
<keyword evidence="2" id="KW-1185">Reference proteome</keyword>
<evidence type="ECO:0000313" key="1">
    <source>
        <dbReference type="EMBL" id="CAG8788064.1"/>
    </source>
</evidence>
<organism evidence="1 2">
    <name type="scientific">Gigaspora margarita</name>
    <dbReference type="NCBI Taxonomy" id="4874"/>
    <lineage>
        <taxon>Eukaryota</taxon>
        <taxon>Fungi</taxon>
        <taxon>Fungi incertae sedis</taxon>
        <taxon>Mucoromycota</taxon>
        <taxon>Glomeromycotina</taxon>
        <taxon>Glomeromycetes</taxon>
        <taxon>Diversisporales</taxon>
        <taxon>Gigasporaceae</taxon>
        <taxon>Gigaspora</taxon>
    </lineage>
</organism>
<reference evidence="1 2" key="1">
    <citation type="submission" date="2021-06" db="EMBL/GenBank/DDBJ databases">
        <authorList>
            <person name="Kallberg Y."/>
            <person name="Tangrot J."/>
            <person name="Rosling A."/>
        </authorList>
    </citation>
    <scope>NUCLEOTIDE SEQUENCE [LARGE SCALE GENOMIC DNA]</scope>
    <source>
        <strain evidence="1 2">120-4 pot B 10/14</strain>
    </source>
</reference>
<evidence type="ECO:0000313" key="2">
    <source>
        <dbReference type="Proteomes" id="UP000789901"/>
    </source>
</evidence>
<proteinExistence type="predicted"/>
<name>A0ABN7VNI2_GIGMA</name>
<sequence length="75" mass="8776">WKQLCTSDSTWACYKRESIAEKIKTKRNLSILQALKSIPISTKAWPQKLRVHICTWIKLATIFQPQEVGPGHWRK</sequence>
<feature type="non-terminal residue" evidence="1">
    <location>
        <position position="1"/>
    </location>
</feature>
<comment type="caution">
    <text evidence="1">The sequence shown here is derived from an EMBL/GenBank/DDBJ whole genome shotgun (WGS) entry which is preliminary data.</text>
</comment>
<protein>
    <submittedName>
        <fullName evidence="1">26755_t:CDS:1</fullName>
    </submittedName>
</protein>
<dbReference type="Proteomes" id="UP000789901">
    <property type="component" value="Unassembled WGS sequence"/>
</dbReference>
<accession>A0ABN7VNI2</accession>
<gene>
    <name evidence="1" type="ORF">GMARGA_LOCUS20776</name>
</gene>